<evidence type="ECO:0000313" key="2">
    <source>
        <dbReference type="EMBL" id="POZ49734.1"/>
    </source>
</evidence>
<sequence length="133" mass="14943">MDDSRTFWLTQAIKNPPKSRILPTWSGKQPRRRTQDQKTATVKRKFTAYPAGKGVYNGEQRASSYPPRKAGTIMQPLRKKGMANHGHRHNTTAAVPFLQPVTGKPPKTPQQKMLPSAKDKGFRGYDGNRLCPT</sequence>
<feature type="region of interest" description="Disordered" evidence="1">
    <location>
        <begin position="93"/>
        <end position="133"/>
    </location>
</feature>
<evidence type="ECO:0000313" key="3">
    <source>
        <dbReference type="Proteomes" id="UP000237423"/>
    </source>
</evidence>
<comment type="caution">
    <text evidence="2">The sequence shown here is derived from an EMBL/GenBank/DDBJ whole genome shotgun (WGS) entry which is preliminary data.</text>
</comment>
<gene>
    <name evidence="2" type="ORF">AADEFJLK_04494</name>
</gene>
<reference evidence="2 3" key="1">
    <citation type="submission" date="2017-11" db="EMBL/GenBank/DDBJ databases">
        <title>Draft Genome Sequence of Methylobacter psychrotolerans Sph1T, an Obligate Methanotroph from Low-Temperature Environments.</title>
        <authorList>
            <person name="Oshkin I.Y."/>
            <person name="Miroshnikov K."/>
            <person name="Belova S.E."/>
            <person name="Korzhenkov A."/>
            <person name="Toshchakov S.V."/>
            <person name="Dedysh S.N."/>
        </authorList>
    </citation>
    <scope>NUCLEOTIDE SEQUENCE [LARGE SCALE GENOMIC DNA]</scope>
    <source>
        <strain evidence="2 3">Sph1</strain>
    </source>
</reference>
<dbReference type="EMBL" id="PGFZ01000026">
    <property type="protein sequence ID" value="POZ49734.1"/>
    <property type="molecule type" value="Genomic_DNA"/>
</dbReference>
<dbReference type="Proteomes" id="UP000237423">
    <property type="component" value="Unassembled WGS sequence"/>
</dbReference>
<accession>A0A2S5CG02</accession>
<proteinExistence type="predicted"/>
<name>A0A2S5CG02_9GAMM</name>
<feature type="region of interest" description="Disordered" evidence="1">
    <location>
        <begin position="52"/>
        <end position="71"/>
    </location>
</feature>
<dbReference type="AlphaFoldDB" id="A0A2S5CG02"/>
<organism evidence="2 3">
    <name type="scientific">Methylovulum psychrotolerans</name>
    <dbReference type="NCBI Taxonomy" id="1704499"/>
    <lineage>
        <taxon>Bacteria</taxon>
        <taxon>Pseudomonadati</taxon>
        <taxon>Pseudomonadota</taxon>
        <taxon>Gammaproteobacteria</taxon>
        <taxon>Methylococcales</taxon>
        <taxon>Methylococcaceae</taxon>
        <taxon>Methylovulum</taxon>
    </lineage>
</organism>
<evidence type="ECO:0000256" key="1">
    <source>
        <dbReference type="SAM" id="MobiDB-lite"/>
    </source>
</evidence>
<protein>
    <submittedName>
        <fullName evidence="2">Uncharacterized protein</fullName>
    </submittedName>
</protein>
<feature type="region of interest" description="Disordered" evidence="1">
    <location>
        <begin position="17"/>
        <end position="41"/>
    </location>
</feature>